<feature type="region of interest" description="Disordered" evidence="1">
    <location>
        <begin position="1"/>
        <end position="62"/>
    </location>
</feature>
<reference evidence="2 3" key="1">
    <citation type="journal article" date="2009" name="Nature">
        <title>Evolution of pathogenicity and sexual reproduction in eight Candida genomes.</title>
        <authorList>
            <person name="Butler G."/>
            <person name="Rasmussen M.D."/>
            <person name="Lin M.F."/>
            <person name="Santos M.A."/>
            <person name="Sakthikumar S."/>
            <person name="Munro C.A."/>
            <person name="Rheinbay E."/>
            <person name="Grabherr M."/>
            <person name="Forche A."/>
            <person name="Reedy J.L."/>
            <person name="Agrafioti I."/>
            <person name="Arnaud M.B."/>
            <person name="Bates S."/>
            <person name="Brown A.J."/>
            <person name="Brunke S."/>
            <person name="Costanzo M.C."/>
            <person name="Fitzpatrick D.A."/>
            <person name="de Groot P.W."/>
            <person name="Harris D."/>
            <person name="Hoyer L.L."/>
            <person name="Hube B."/>
            <person name="Klis F.M."/>
            <person name="Kodira C."/>
            <person name="Lennard N."/>
            <person name="Logue M.E."/>
            <person name="Martin R."/>
            <person name="Neiman A.M."/>
            <person name="Nikolaou E."/>
            <person name="Quail M.A."/>
            <person name="Quinn J."/>
            <person name="Santos M.C."/>
            <person name="Schmitzberger F.F."/>
            <person name="Sherlock G."/>
            <person name="Shah P."/>
            <person name="Silverstein K.A."/>
            <person name="Skrzypek M.S."/>
            <person name="Soll D."/>
            <person name="Staggs R."/>
            <person name="Stansfield I."/>
            <person name="Stumpf M.P."/>
            <person name="Sudbery P.E."/>
            <person name="Srikantha T."/>
            <person name="Zeng Q."/>
            <person name="Berman J."/>
            <person name="Berriman M."/>
            <person name="Heitman J."/>
            <person name="Gow N.A."/>
            <person name="Lorenz M.C."/>
            <person name="Birren B.W."/>
            <person name="Kellis M."/>
            <person name="Cuomo C.A."/>
        </authorList>
    </citation>
    <scope>NUCLEOTIDE SEQUENCE [LARGE SCALE GENOMIC DNA]</scope>
    <source>
        <strain evidence="3">ATCC MYA-3404 / T1</strain>
    </source>
</reference>
<dbReference type="eggNOG" id="ENOG502RQIJ">
    <property type="taxonomic scope" value="Eukaryota"/>
</dbReference>
<feature type="compositionally biased region" description="Polar residues" evidence="1">
    <location>
        <begin position="1"/>
        <end position="13"/>
    </location>
</feature>
<dbReference type="EMBL" id="GG692399">
    <property type="protein sequence ID" value="EER32493.1"/>
    <property type="molecule type" value="Genomic_DNA"/>
</dbReference>
<dbReference type="GeneID" id="8299428"/>
<name>C5MD63_CANTT</name>
<dbReference type="VEuPathDB" id="FungiDB:CTRG_04164"/>
<evidence type="ECO:0000256" key="1">
    <source>
        <dbReference type="SAM" id="MobiDB-lite"/>
    </source>
</evidence>
<dbReference type="Proteomes" id="UP000002037">
    <property type="component" value="Unassembled WGS sequence"/>
</dbReference>
<accession>C5MD63</accession>
<proteinExistence type="predicted"/>
<dbReference type="RefSeq" id="XP_002549867.1">
    <property type="nucleotide sequence ID" value="XM_002549821.1"/>
</dbReference>
<gene>
    <name evidence="2" type="ORF">CTRG_04164</name>
</gene>
<dbReference type="HOGENOM" id="CLU_050229_0_0_1"/>
<dbReference type="OrthoDB" id="4026067at2759"/>
<organism evidence="2 3">
    <name type="scientific">Candida tropicalis (strain ATCC MYA-3404 / T1)</name>
    <name type="common">Yeast</name>
    <dbReference type="NCBI Taxonomy" id="294747"/>
    <lineage>
        <taxon>Eukaryota</taxon>
        <taxon>Fungi</taxon>
        <taxon>Dikarya</taxon>
        <taxon>Ascomycota</taxon>
        <taxon>Saccharomycotina</taxon>
        <taxon>Pichiomycetes</taxon>
        <taxon>Debaryomycetaceae</taxon>
        <taxon>Candida/Lodderomyces clade</taxon>
        <taxon>Candida</taxon>
    </lineage>
</organism>
<dbReference type="KEGG" id="ctp:CTRG_04164"/>
<evidence type="ECO:0000313" key="3">
    <source>
        <dbReference type="Proteomes" id="UP000002037"/>
    </source>
</evidence>
<sequence length="370" mass="43030">MHTTNTVGTSLEENSNEIESPNDCDVTITPDQLENQRQNEDDDKLEGIDSTTKPKQATGAPLKIKKRKSWYYPFINRTSKSNEVQSAPPIKEPSSQLQRSRSFFFRVKSEPAVPPPVTTAPYSTHIRSSESDQAEVLSSTSMDKSRKLNSVVYANHLEEYDFPIPIVYGNYSGNPICNSAIKNPHSFFNQLITHQFVSNTVETSYNTWIVWECQDKREKRIVRPIDNIEQYHELMNEFVYDHIVIMRKSLVPNFNYFRNGYLLRIRVSHGKNDRKNAIQLYFQLCEDSIFRKFPRPEIKINVCGIEYHEKLPKLTEIACWIHPIWKMSFSITDQVSLLLKSMRYTGSIQQITLVDINNHSKVYIKSRFFA</sequence>
<dbReference type="AlphaFoldDB" id="C5MD63"/>
<evidence type="ECO:0000313" key="2">
    <source>
        <dbReference type="EMBL" id="EER32493.1"/>
    </source>
</evidence>
<keyword evidence="3" id="KW-1185">Reference proteome</keyword>
<protein>
    <submittedName>
        <fullName evidence="2">Uncharacterized protein</fullName>
    </submittedName>
</protein>